<name>A0A4C2ACE2_EUMVA</name>
<protein>
    <submittedName>
        <fullName evidence="2">Uncharacterized protein</fullName>
    </submittedName>
</protein>
<feature type="compositionally biased region" description="Low complexity" evidence="1">
    <location>
        <begin position="31"/>
        <end position="44"/>
    </location>
</feature>
<feature type="compositionally biased region" description="Basic and acidic residues" evidence="1">
    <location>
        <begin position="169"/>
        <end position="182"/>
    </location>
</feature>
<feature type="compositionally biased region" description="Basic residues" evidence="1">
    <location>
        <begin position="1"/>
        <end position="11"/>
    </location>
</feature>
<feature type="region of interest" description="Disordered" evidence="1">
    <location>
        <begin position="1"/>
        <end position="105"/>
    </location>
</feature>
<evidence type="ECO:0000313" key="2">
    <source>
        <dbReference type="EMBL" id="GBP97798.1"/>
    </source>
</evidence>
<feature type="region of interest" description="Disordered" evidence="1">
    <location>
        <begin position="159"/>
        <end position="182"/>
    </location>
</feature>
<keyword evidence="3" id="KW-1185">Reference proteome</keyword>
<dbReference type="AlphaFoldDB" id="A0A4C2ACE2"/>
<gene>
    <name evidence="2" type="ORF">EVAR_90931_1</name>
</gene>
<proteinExistence type="predicted"/>
<comment type="caution">
    <text evidence="2">The sequence shown here is derived from an EMBL/GenBank/DDBJ whole genome shotgun (WGS) entry which is preliminary data.</text>
</comment>
<accession>A0A4C2ACE2</accession>
<dbReference type="Proteomes" id="UP000299102">
    <property type="component" value="Unassembled WGS sequence"/>
</dbReference>
<reference evidence="2 3" key="1">
    <citation type="journal article" date="2019" name="Commun. Biol.">
        <title>The bagworm genome reveals a unique fibroin gene that provides high tensile strength.</title>
        <authorList>
            <person name="Kono N."/>
            <person name="Nakamura H."/>
            <person name="Ohtoshi R."/>
            <person name="Tomita M."/>
            <person name="Numata K."/>
            <person name="Arakawa K."/>
        </authorList>
    </citation>
    <scope>NUCLEOTIDE SEQUENCE [LARGE SCALE GENOMIC DNA]</scope>
</reference>
<sequence length="211" mass="23800">MVRRTHMRKGRRTEDVLNDGNIRRNSRRQTAVEVEPADAAVAAARESDRRRFHRPGSGRETRQTGEPQRRNRPPVSCLASGRPTPVDLSGDTWRPEPRDSRFMPAGRPPYRVKLASSIGTPLPWEARSELEGLLNISRDVKESVIGKIGGDHELALRLRSPARLRHGASGKEREGQEKREAAEKRIAKIAKENLDRILQIENKIDKMAGEV</sequence>
<evidence type="ECO:0000313" key="3">
    <source>
        <dbReference type="Proteomes" id="UP000299102"/>
    </source>
</evidence>
<feature type="compositionally biased region" description="Basic and acidic residues" evidence="1">
    <location>
        <begin position="57"/>
        <end position="69"/>
    </location>
</feature>
<evidence type="ECO:0000256" key="1">
    <source>
        <dbReference type="SAM" id="MobiDB-lite"/>
    </source>
</evidence>
<organism evidence="2 3">
    <name type="scientific">Eumeta variegata</name>
    <name type="common">Bagworm moth</name>
    <name type="synonym">Eumeta japonica</name>
    <dbReference type="NCBI Taxonomy" id="151549"/>
    <lineage>
        <taxon>Eukaryota</taxon>
        <taxon>Metazoa</taxon>
        <taxon>Ecdysozoa</taxon>
        <taxon>Arthropoda</taxon>
        <taxon>Hexapoda</taxon>
        <taxon>Insecta</taxon>
        <taxon>Pterygota</taxon>
        <taxon>Neoptera</taxon>
        <taxon>Endopterygota</taxon>
        <taxon>Lepidoptera</taxon>
        <taxon>Glossata</taxon>
        <taxon>Ditrysia</taxon>
        <taxon>Tineoidea</taxon>
        <taxon>Psychidae</taxon>
        <taxon>Oiketicinae</taxon>
        <taxon>Eumeta</taxon>
    </lineage>
</organism>
<dbReference type="EMBL" id="BGZK01003004">
    <property type="protein sequence ID" value="GBP97798.1"/>
    <property type="molecule type" value="Genomic_DNA"/>
</dbReference>